<dbReference type="GO" id="GO:0000324">
    <property type="term" value="C:fungal-type vacuole"/>
    <property type="evidence" value="ECO:0007669"/>
    <property type="project" value="TreeGrafter"/>
</dbReference>
<evidence type="ECO:0000256" key="2">
    <source>
        <dbReference type="ARBA" id="ARBA00022692"/>
    </source>
</evidence>
<dbReference type="OrthoDB" id="4521223at2759"/>
<name>A0A8E2JMR9_9PEZI</name>
<evidence type="ECO:0000256" key="1">
    <source>
        <dbReference type="ARBA" id="ARBA00004141"/>
    </source>
</evidence>
<comment type="subcellular location">
    <subcellularLocation>
        <location evidence="1">Membrane</location>
        <topology evidence="1">Multi-pass membrane protein</topology>
    </subcellularLocation>
</comment>
<organism evidence="6 7">
    <name type="scientific">Glonium stellatum</name>
    <dbReference type="NCBI Taxonomy" id="574774"/>
    <lineage>
        <taxon>Eukaryota</taxon>
        <taxon>Fungi</taxon>
        <taxon>Dikarya</taxon>
        <taxon>Ascomycota</taxon>
        <taxon>Pezizomycotina</taxon>
        <taxon>Dothideomycetes</taxon>
        <taxon>Pleosporomycetidae</taxon>
        <taxon>Gloniales</taxon>
        <taxon>Gloniaceae</taxon>
        <taxon>Glonium</taxon>
    </lineage>
</organism>
<proteinExistence type="predicted"/>
<reference evidence="6 7" key="1">
    <citation type="journal article" date="2016" name="Nat. Commun.">
        <title>Ectomycorrhizal ecology is imprinted in the genome of the dominant symbiotic fungus Cenococcum geophilum.</title>
        <authorList>
            <consortium name="DOE Joint Genome Institute"/>
            <person name="Peter M."/>
            <person name="Kohler A."/>
            <person name="Ohm R.A."/>
            <person name="Kuo A."/>
            <person name="Krutzmann J."/>
            <person name="Morin E."/>
            <person name="Arend M."/>
            <person name="Barry K.W."/>
            <person name="Binder M."/>
            <person name="Choi C."/>
            <person name="Clum A."/>
            <person name="Copeland A."/>
            <person name="Grisel N."/>
            <person name="Haridas S."/>
            <person name="Kipfer T."/>
            <person name="LaButti K."/>
            <person name="Lindquist E."/>
            <person name="Lipzen A."/>
            <person name="Maire R."/>
            <person name="Meier B."/>
            <person name="Mihaltcheva S."/>
            <person name="Molinier V."/>
            <person name="Murat C."/>
            <person name="Poggeler S."/>
            <person name="Quandt C.A."/>
            <person name="Sperisen C."/>
            <person name="Tritt A."/>
            <person name="Tisserant E."/>
            <person name="Crous P.W."/>
            <person name="Henrissat B."/>
            <person name="Nehls U."/>
            <person name="Egli S."/>
            <person name="Spatafora J.W."/>
            <person name="Grigoriev I.V."/>
            <person name="Martin F.M."/>
        </authorList>
    </citation>
    <scope>NUCLEOTIDE SEQUENCE [LARGE SCALE GENOMIC DNA]</scope>
    <source>
        <strain evidence="6 7">CBS 207.34</strain>
    </source>
</reference>
<feature type="transmembrane region" description="Helical" evidence="5">
    <location>
        <begin position="216"/>
        <end position="241"/>
    </location>
</feature>
<accession>A0A8E2JMR9</accession>
<keyword evidence="7" id="KW-1185">Reference proteome</keyword>
<dbReference type="EMBL" id="KV750804">
    <property type="protein sequence ID" value="OCL03125.1"/>
    <property type="molecule type" value="Genomic_DNA"/>
</dbReference>
<dbReference type="Proteomes" id="UP000250140">
    <property type="component" value="Unassembled WGS sequence"/>
</dbReference>
<keyword evidence="3 5" id="KW-1133">Transmembrane helix</keyword>
<dbReference type="PANTHER" id="PTHR31465:SF8">
    <property type="entry name" value="DOMAIN PROTEIN, PUTATIVE (AFU_ORTHOLOGUE AFUA_6G14140)-RELATED"/>
    <property type="match status" value="1"/>
</dbReference>
<evidence type="ECO:0000256" key="3">
    <source>
        <dbReference type="ARBA" id="ARBA00022989"/>
    </source>
</evidence>
<dbReference type="InterPro" id="IPR007568">
    <property type="entry name" value="RTA1"/>
</dbReference>
<feature type="transmembrane region" description="Helical" evidence="5">
    <location>
        <begin position="39"/>
        <end position="59"/>
    </location>
</feature>
<protein>
    <submittedName>
        <fullName evidence="6">RTA1-domain-containing protein</fullName>
    </submittedName>
</protein>
<dbReference type="Pfam" id="PF04479">
    <property type="entry name" value="RTA1"/>
    <property type="match status" value="1"/>
</dbReference>
<feature type="transmembrane region" description="Helical" evidence="5">
    <location>
        <begin position="140"/>
        <end position="160"/>
    </location>
</feature>
<evidence type="ECO:0000313" key="6">
    <source>
        <dbReference type="EMBL" id="OCL03125.1"/>
    </source>
</evidence>
<dbReference type="PANTHER" id="PTHR31465">
    <property type="entry name" value="PROTEIN RTA1-RELATED"/>
    <property type="match status" value="1"/>
</dbReference>
<keyword evidence="4 5" id="KW-0472">Membrane</keyword>
<gene>
    <name evidence="6" type="ORF">AOQ84DRAFT_160324</name>
</gene>
<feature type="transmembrane region" description="Helical" evidence="5">
    <location>
        <begin position="172"/>
        <end position="196"/>
    </location>
</feature>
<feature type="transmembrane region" description="Helical" evidence="5">
    <location>
        <begin position="256"/>
        <end position="276"/>
    </location>
</feature>
<evidence type="ECO:0000313" key="7">
    <source>
        <dbReference type="Proteomes" id="UP000250140"/>
    </source>
</evidence>
<dbReference type="GO" id="GO:0005886">
    <property type="term" value="C:plasma membrane"/>
    <property type="evidence" value="ECO:0007669"/>
    <property type="project" value="TreeGrafter"/>
</dbReference>
<sequence>MTAFTSHLLPRAPGKYANCTMETCPIKFSIYGYNPSKPANIAFCAIFGLSLIAHIIQGIRWKSWSFLIVMSIGIFGEAVGYVGRILMHNNVFNANDFKIQIICLTVAPAFLAAGVYLTLKHTVIVFGAHLSRIRPNLYTRIFVGCDIASITIQAVGAGIAAQGTHTTAGNDIMILGLSSQVVTLAIFGVMASEYAFRVYKFKDRLNPATTELRRSFYFKGMVVAIAIAFTTILVRCIYRVAEMAGGWRNSLMQDQALFIALDSVMCSLAVISLNIFHPGFLFQESKAVDKGRQVSDAQVPMT</sequence>
<feature type="transmembrane region" description="Helical" evidence="5">
    <location>
        <begin position="99"/>
        <end position="119"/>
    </location>
</feature>
<keyword evidence="2 5" id="KW-0812">Transmembrane</keyword>
<dbReference type="AlphaFoldDB" id="A0A8E2JMR9"/>
<evidence type="ECO:0000256" key="4">
    <source>
        <dbReference type="ARBA" id="ARBA00023136"/>
    </source>
</evidence>
<evidence type="ECO:0000256" key="5">
    <source>
        <dbReference type="SAM" id="Phobius"/>
    </source>
</evidence>
<feature type="transmembrane region" description="Helical" evidence="5">
    <location>
        <begin position="66"/>
        <end position="87"/>
    </location>
</feature>